<protein>
    <recommendedName>
        <fullName evidence="2">HNH domain-containing protein</fullName>
    </recommendedName>
</protein>
<organism evidence="1">
    <name type="scientific">marine sediment metagenome</name>
    <dbReference type="NCBI Taxonomy" id="412755"/>
    <lineage>
        <taxon>unclassified sequences</taxon>
        <taxon>metagenomes</taxon>
        <taxon>ecological metagenomes</taxon>
    </lineage>
</organism>
<comment type="caution">
    <text evidence="1">The sequence shown here is derived from an EMBL/GenBank/DDBJ whole genome shotgun (WGS) entry which is preliminary data.</text>
</comment>
<feature type="non-terminal residue" evidence="1">
    <location>
        <position position="1"/>
    </location>
</feature>
<accession>X1KUS6</accession>
<name>X1KUS6_9ZZZZ</name>
<reference evidence="1" key="1">
    <citation type="journal article" date="2014" name="Front. Microbiol.">
        <title>High frequency of phylogenetically diverse reductive dehalogenase-homologous genes in deep subseafloor sedimentary metagenomes.</title>
        <authorList>
            <person name="Kawai M."/>
            <person name="Futagami T."/>
            <person name="Toyoda A."/>
            <person name="Takaki Y."/>
            <person name="Nishi S."/>
            <person name="Hori S."/>
            <person name="Arai W."/>
            <person name="Tsubouchi T."/>
            <person name="Morono Y."/>
            <person name="Uchiyama I."/>
            <person name="Ito T."/>
            <person name="Fujiyama A."/>
            <person name="Inagaki F."/>
            <person name="Takami H."/>
        </authorList>
    </citation>
    <scope>NUCLEOTIDE SEQUENCE</scope>
    <source>
        <strain evidence="1">Expedition CK06-06</strain>
    </source>
</reference>
<dbReference type="EMBL" id="BARU01045874">
    <property type="protein sequence ID" value="GAH97385.1"/>
    <property type="molecule type" value="Genomic_DNA"/>
</dbReference>
<proteinExistence type="predicted"/>
<evidence type="ECO:0000313" key="1">
    <source>
        <dbReference type="EMBL" id="GAH97385.1"/>
    </source>
</evidence>
<sequence length="56" mass="6346">PIFAREDTFKQSINEALASVAPVCANCHRIIHRKNDQLLSIPSLQELIRANGVYQR</sequence>
<evidence type="ECO:0008006" key="2">
    <source>
        <dbReference type="Google" id="ProtNLM"/>
    </source>
</evidence>
<gene>
    <name evidence="1" type="ORF">S03H2_69433</name>
</gene>
<dbReference type="AlphaFoldDB" id="X1KUS6"/>